<keyword evidence="3" id="KW-1185">Reference proteome</keyword>
<proteinExistence type="predicted"/>
<dbReference type="Proteomes" id="UP000799421">
    <property type="component" value="Unassembled WGS sequence"/>
</dbReference>
<accession>A0A6A7C532</accession>
<dbReference type="AlphaFoldDB" id="A0A6A7C532"/>
<evidence type="ECO:0000313" key="3">
    <source>
        <dbReference type="Proteomes" id="UP000799421"/>
    </source>
</evidence>
<reference evidence="2" key="1">
    <citation type="journal article" date="2020" name="Stud. Mycol.">
        <title>101 Dothideomycetes genomes: a test case for predicting lifestyles and emergence of pathogens.</title>
        <authorList>
            <person name="Haridas S."/>
            <person name="Albert R."/>
            <person name="Binder M."/>
            <person name="Bloem J."/>
            <person name="Labutti K."/>
            <person name="Salamov A."/>
            <person name="Andreopoulos B."/>
            <person name="Baker S."/>
            <person name="Barry K."/>
            <person name="Bills G."/>
            <person name="Bluhm B."/>
            <person name="Cannon C."/>
            <person name="Castanera R."/>
            <person name="Culley D."/>
            <person name="Daum C."/>
            <person name="Ezra D."/>
            <person name="Gonzalez J."/>
            <person name="Henrissat B."/>
            <person name="Kuo A."/>
            <person name="Liang C."/>
            <person name="Lipzen A."/>
            <person name="Lutzoni F."/>
            <person name="Magnuson J."/>
            <person name="Mondo S."/>
            <person name="Nolan M."/>
            <person name="Ohm R."/>
            <person name="Pangilinan J."/>
            <person name="Park H.-J."/>
            <person name="Ramirez L."/>
            <person name="Alfaro M."/>
            <person name="Sun H."/>
            <person name="Tritt A."/>
            <person name="Yoshinaga Y."/>
            <person name="Zwiers L.-H."/>
            <person name="Turgeon B."/>
            <person name="Goodwin S."/>
            <person name="Spatafora J."/>
            <person name="Crous P."/>
            <person name="Grigoriev I."/>
        </authorList>
    </citation>
    <scope>NUCLEOTIDE SEQUENCE</scope>
    <source>
        <strain evidence="2">CBS 480.64</strain>
    </source>
</reference>
<feature type="region of interest" description="Disordered" evidence="1">
    <location>
        <begin position="232"/>
        <end position="254"/>
    </location>
</feature>
<name>A0A6A7C532_9PEZI</name>
<dbReference type="EMBL" id="MU005966">
    <property type="protein sequence ID" value="KAF2862352.1"/>
    <property type="molecule type" value="Genomic_DNA"/>
</dbReference>
<sequence>MEGSMRTGCPACHAAGKSDGLANKPDRYGDHIITQKREKVMRGLHIKNFALWSRIKAFERRNGPEAAVVKSLAKRERKKEAISAKLRTAQMQAQPNQRTNVLHHEDAPMAFDYSCPDAASLERDDDEEVNPAGGVFFAATFGIVPQQKVPESGSDDDDEVSVDDLEAELDIGEGEAVEDKSTSRFFILPRPYMETTAESPLFRSNRKKMLSDLHFSTIPNCSDRALVDWSAQRPELGGRRDRRKSTTGTGQMQMDRSQYQCLYDSVNDYISL</sequence>
<feature type="region of interest" description="Disordered" evidence="1">
    <location>
        <begin position="1"/>
        <end position="25"/>
    </location>
</feature>
<evidence type="ECO:0000313" key="2">
    <source>
        <dbReference type="EMBL" id="KAF2862352.1"/>
    </source>
</evidence>
<gene>
    <name evidence="2" type="ORF">K470DRAFT_269008</name>
</gene>
<organism evidence="2 3">
    <name type="scientific">Piedraia hortae CBS 480.64</name>
    <dbReference type="NCBI Taxonomy" id="1314780"/>
    <lineage>
        <taxon>Eukaryota</taxon>
        <taxon>Fungi</taxon>
        <taxon>Dikarya</taxon>
        <taxon>Ascomycota</taxon>
        <taxon>Pezizomycotina</taxon>
        <taxon>Dothideomycetes</taxon>
        <taxon>Dothideomycetidae</taxon>
        <taxon>Capnodiales</taxon>
        <taxon>Piedraiaceae</taxon>
        <taxon>Piedraia</taxon>
    </lineage>
</organism>
<evidence type="ECO:0000256" key="1">
    <source>
        <dbReference type="SAM" id="MobiDB-lite"/>
    </source>
</evidence>
<protein>
    <submittedName>
        <fullName evidence="2">Uncharacterized protein</fullName>
    </submittedName>
</protein>